<accession>X0SJU0</accession>
<gene>
    <name evidence="2" type="ORF">S01H1_09078</name>
</gene>
<organism evidence="2">
    <name type="scientific">marine sediment metagenome</name>
    <dbReference type="NCBI Taxonomy" id="412755"/>
    <lineage>
        <taxon>unclassified sequences</taxon>
        <taxon>metagenomes</taxon>
        <taxon>ecological metagenomes</taxon>
    </lineage>
</organism>
<reference evidence="2" key="1">
    <citation type="journal article" date="2014" name="Front. Microbiol.">
        <title>High frequency of phylogenetically diverse reductive dehalogenase-homologous genes in deep subseafloor sedimentary metagenomes.</title>
        <authorList>
            <person name="Kawai M."/>
            <person name="Futagami T."/>
            <person name="Toyoda A."/>
            <person name="Takaki Y."/>
            <person name="Nishi S."/>
            <person name="Hori S."/>
            <person name="Arai W."/>
            <person name="Tsubouchi T."/>
            <person name="Morono Y."/>
            <person name="Uchiyama I."/>
            <person name="Ito T."/>
            <person name="Fujiyama A."/>
            <person name="Inagaki F."/>
            <person name="Takami H."/>
        </authorList>
    </citation>
    <scope>NUCLEOTIDE SEQUENCE</scope>
    <source>
        <strain evidence="2">Expedition CK06-06</strain>
    </source>
</reference>
<keyword evidence="1" id="KW-0812">Transmembrane</keyword>
<dbReference type="InterPro" id="IPR017581">
    <property type="entry name" value="AtpR-like"/>
</dbReference>
<name>X0SJU0_9ZZZZ</name>
<keyword evidence="1" id="KW-0472">Membrane</keyword>
<keyword evidence="1" id="KW-1133">Transmembrane helix</keyword>
<evidence type="ECO:0000256" key="1">
    <source>
        <dbReference type="SAM" id="Phobius"/>
    </source>
</evidence>
<evidence type="ECO:0000313" key="2">
    <source>
        <dbReference type="EMBL" id="GAF81353.1"/>
    </source>
</evidence>
<sequence length="95" mass="10139">MALALAAGAAVGAFHFGGLWLTVRMVMTSNRPMLLTFGSFVVRVVVAVAVMVWIARMHWQLLLAAMAGFVLVRVVLTRKLRPAGAAVEVENGSST</sequence>
<dbReference type="NCBIfam" id="TIGR03165">
    <property type="entry name" value="F1F0_chp_2"/>
    <property type="match status" value="1"/>
</dbReference>
<dbReference type="Pfam" id="PF12966">
    <property type="entry name" value="AtpR"/>
    <property type="match status" value="1"/>
</dbReference>
<dbReference type="AlphaFoldDB" id="X0SJU0"/>
<protein>
    <recommendedName>
        <fullName evidence="3">ATP synthase subunit I</fullName>
    </recommendedName>
</protein>
<feature type="transmembrane region" description="Helical" evidence="1">
    <location>
        <begin position="59"/>
        <end position="76"/>
    </location>
</feature>
<feature type="transmembrane region" description="Helical" evidence="1">
    <location>
        <begin position="34"/>
        <end position="53"/>
    </location>
</feature>
<dbReference type="EMBL" id="BARS01004640">
    <property type="protein sequence ID" value="GAF81353.1"/>
    <property type="molecule type" value="Genomic_DNA"/>
</dbReference>
<feature type="transmembrane region" description="Helical" evidence="1">
    <location>
        <begin position="6"/>
        <end position="27"/>
    </location>
</feature>
<evidence type="ECO:0008006" key="3">
    <source>
        <dbReference type="Google" id="ProtNLM"/>
    </source>
</evidence>
<proteinExistence type="predicted"/>
<comment type="caution">
    <text evidence="2">The sequence shown here is derived from an EMBL/GenBank/DDBJ whole genome shotgun (WGS) entry which is preliminary data.</text>
</comment>